<feature type="DNA-binding region" description="H-T-H motif" evidence="4">
    <location>
        <begin position="45"/>
        <end position="64"/>
    </location>
</feature>
<dbReference type="EMBL" id="JAPNOA010000056">
    <property type="protein sequence ID" value="MCY0966535.1"/>
    <property type="molecule type" value="Genomic_DNA"/>
</dbReference>
<dbReference type="Proteomes" id="UP001150830">
    <property type="component" value="Unassembled WGS sequence"/>
</dbReference>
<keyword evidence="3" id="KW-0804">Transcription</keyword>
<dbReference type="PANTHER" id="PTHR47506:SF6">
    <property type="entry name" value="HTH-TYPE TRANSCRIPTIONAL REPRESSOR NEMR"/>
    <property type="match status" value="1"/>
</dbReference>
<reference evidence="6" key="1">
    <citation type="submission" date="2022-11" db="EMBL/GenBank/DDBJ databases">
        <title>Parathalassolutuus dongxingensis gen. nov., sp. nov., a novel member of family Oceanospirillaceae isolated from a coastal shrimp pond in Guangxi, China.</title>
        <authorList>
            <person name="Chen H."/>
        </authorList>
    </citation>
    <scope>NUCLEOTIDE SEQUENCE</scope>
    <source>
        <strain evidence="6">G-43</strain>
    </source>
</reference>
<evidence type="ECO:0000313" key="7">
    <source>
        <dbReference type="Proteomes" id="UP001150830"/>
    </source>
</evidence>
<feature type="domain" description="HTH tetR-type" evidence="5">
    <location>
        <begin position="22"/>
        <end position="82"/>
    </location>
</feature>
<keyword evidence="1" id="KW-0805">Transcription regulation</keyword>
<comment type="caution">
    <text evidence="6">The sequence shown here is derived from an EMBL/GenBank/DDBJ whole genome shotgun (WGS) entry which is preliminary data.</text>
</comment>
<organism evidence="6 7">
    <name type="scientific">Parathalassolituus penaei</name>
    <dbReference type="NCBI Taxonomy" id="2997323"/>
    <lineage>
        <taxon>Bacteria</taxon>
        <taxon>Pseudomonadati</taxon>
        <taxon>Pseudomonadota</taxon>
        <taxon>Gammaproteobacteria</taxon>
        <taxon>Oceanospirillales</taxon>
        <taxon>Oceanospirillaceae</taxon>
        <taxon>Parathalassolituus</taxon>
    </lineage>
</organism>
<dbReference type="InterPro" id="IPR036271">
    <property type="entry name" value="Tet_transcr_reg_TetR-rel_C_sf"/>
</dbReference>
<dbReference type="SUPFAM" id="SSF48498">
    <property type="entry name" value="Tetracyclin repressor-like, C-terminal domain"/>
    <property type="match status" value="1"/>
</dbReference>
<dbReference type="SUPFAM" id="SSF46689">
    <property type="entry name" value="Homeodomain-like"/>
    <property type="match status" value="1"/>
</dbReference>
<evidence type="ECO:0000256" key="4">
    <source>
        <dbReference type="PROSITE-ProRule" id="PRU00335"/>
    </source>
</evidence>
<dbReference type="PRINTS" id="PR00455">
    <property type="entry name" value="HTHTETR"/>
</dbReference>
<name>A0A9X3EGZ2_9GAMM</name>
<dbReference type="RefSeq" id="WP_283174741.1">
    <property type="nucleotide sequence ID" value="NZ_JAPNOA010000056.1"/>
</dbReference>
<evidence type="ECO:0000313" key="6">
    <source>
        <dbReference type="EMBL" id="MCY0966535.1"/>
    </source>
</evidence>
<dbReference type="AlphaFoldDB" id="A0A9X3EGZ2"/>
<dbReference type="GO" id="GO:0003677">
    <property type="term" value="F:DNA binding"/>
    <property type="evidence" value="ECO:0007669"/>
    <property type="project" value="UniProtKB-UniRule"/>
</dbReference>
<dbReference type="PROSITE" id="PS50977">
    <property type="entry name" value="HTH_TETR_2"/>
    <property type="match status" value="1"/>
</dbReference>
<dbReference type="Pfam" id="PF00440">
    <property type="entry name" value="TetR_N"/>
    <property type="match status" value="1"/>
</dbReference>
<keyword evidence="7" id="KW-1185">Reference proteome</keyword>
<dbReference type="Pfam" id="PF16925">
    <property type="entry name" value="TetR_C_13"/>
    <property type="match status" value="1"/>
</dbReference>
<keyword evidence="2 4" id="KW-0238">DNA-binding</keyword>
<dbReference type="InterPro" id="IPR001647">
    <property type="entry name" value="HTH_TetR"/>
</dbReference>
<accession>A0A9X3EGZ2</accession>
<sequence>MTISDSPPKRRGRPPKARISDEDSRALLLRAGLEILTEKGFSASGLDEILKRVGVPKGSFYHYFDSKEAFGLALIEEYGRYFAAKLERHFSNQALPPLARIQAFADDAEQGMARFEWRRGCLIGNLGQEVAALPASFRSLLQDTFGDWQKRLAICLEQAVEVGELALHTDCQALASWFWTGWEGAVLQARLQESSAPLQQFVSLYLQALPRQTLQAEQ</sequence>
<evidence type="ECO:0000256" key="3">
    <source>
        <dbReference type="ARBA" id="ARBA00023163"/>
    </source>
</evidence>
<dbReference type="InterPro" id="IPR011075">
    <property type="entry name" value="TetR_C"/>
</dbReference>
<evidence type="ECO:0000259" key="5">
    <source>
        <dbReference type="PROSITE" id="PS50977"/>
    </source>
</evidence>
<dbReference type="InterPro" id="IPR009057">
    <property type="entry name" value="Homeodomain-like_sf"/>
</dbReference>
<protein>
    <submittedName>
        <fullName evidence="6">TetR family transcriptional regulator C-terminal domain-containing protein</fullName>
    </submittedName>
</protein>
<dbReference type="Gene3D" id="1.10.357.10">
    <property type="entry name" value="Tetracycline Repressor, domain 2"/>
    <property type="match status" value="1"/>
</dbReference>
<proteinExistence type="predicted"/>
<evidence type="ECO:0000256" key="2">
    <source>
        <dbReference type="ARBA" id="ARBA00023125"/>
    </source>
</evidence>
<dbReference type="PANTHER" id="PTHR47506">
    <property type="entry name" value="TRANSCRIPTIONAL REGULATORY PROTEIN"/>
    <property type="match status" value="1"/>
</dbReference>
<evidence type="ECO:0000256" key="1">
    <source>
        <dbReference type="ARBA" id="ARBA00023015"/>
    </source>
</evidence>
<gene>
    <name evidence="6" type="ORF">OUO13_15215</name>
</gene>